<dbReference type="SMART" id="SM00202">
    <property type="entry name" value="SR"/>
    <property type="match status" value="2"/>
</dbReference>
<evidence type="ECO:0000256" key="4">
    <source>
        <dbReference type="ARBA" id="ARBA00023180"/>
    </source>
</evidence>
<keyword evidence="2" id="KW-0677">Repeat</keyword>
<evidence type="ECO:0000313" key="8">
    <source>
        <dbReference type="Proteomes" id="UP001174909"/>
    </source>
</evidence>
<dbReference type="FunFam" id="3.10.250.10:FF:000001">
    <property type="entry name" value="Lysyl oxidase 4 isoform X1"/>
    <property type="match status" value="1"/>
</dbReference>
<accession>A0AA35QRT5</accession>
<keyword evidence="3 5" id="KW-1015">Disulfide bond</keyword>
<feature type="disulfide bond" evidence="5">
    <location>
        <begin position="95"/>
        <end position="159"/>
    </location>
</feature>
<protein>
    <submittedName>
        <fullName evidence="7">Neurotrypsin</fullName>
    </submittedName>
</protein>
<feature type="domain" description="SRCR" evidence="6">
    <location>
        <begin position="1"/>
        <end position="61"/>
    </location>
</feature>
<dbReference type="GO" id="GO:0016020">
    <property type="term" value="C:membrane"/>
    <property type="evidence" value="ECO:0007669"/>
    <property type="project" value="InterPro"/>
</dbReference>
<feature type="domain" description="SRCR" evidence="6">
    <location>
        <begin position="70"/>
        <end position="170"/>
    </location>
</feature>
<dbReference type="PRINTS" id="PR00258">
    <property type="entry name" value="SPERACTRCPTR"/>
</dbReference>
<sequence length="293" mass="31974">MLGFSDAIRAYSSAYFGPAPGDILLDNMRCAGTEHELIECSHNGVFNHDCSHEEDAGVSCTNYTTSEHPVRLVGGNGPNEGRVEIYNLGQWGTVCDDGWTVTVANVVCVQLGYAGANRATVRAEFGRGTGTIWLDNVACTGLETALDLCASNGWGNHDCSHYEDAGAECEGEVLPIRLRVAPLIWRGEWRSITTGRGAQCVTTTGTSVMQQSSAVSWDMMWPSVPRVLPLLDKDKVRSGWMMWPVLARRALSLSAPTWVMVSTTVATTKTLVSDAQMMCAVRPQRPTEIWRKQ</sequence>
<dbReference type="SUPFAM" id="SSF56487">
    <property type="entry name" value="SRCR-like"/>
    <property type="match status" value="2"/>
</dbReference>
<dbReference type="AlphaFoldDB" id="A0AA35QRT5"/>
<gene>
    <name evidence="7" type="ORF">GBAR_LOCUS60</name>
</gene>
<dbReference type="InterPro" id="IPR036772">
    <property type="entry name" value="SRCR-like_dom_sf"/>
</dbReference>
<organism evidence="7 8">
    <name type="scientific">Geodia barretti</name>
    <name type="common">Barrett's horny sponge</name>
    <dbReference type="NCBI Taxonomy" id="519541"/>
    <lineage>
        <taxon>Eukaryota</taxon>
        <taxon>Metazoa</taxon>
        <taxon>Porifera</taxon>
        <taxon>Demospongiae</taxon>
        <taxon>Heteroscleromorpha</taxon>
        <taxon>Tetractinellida</taxon>
        <taxon>Astrophorina</taxon>
        <taxon>Geodiidae</taxon>
        <taxon>Geodia</taxon>
    </lineage>
</organism>
<dbReference type="InterPro" id="IPR001190">
    <property type="entry name" value="SRCR"/>
</dbReference>
<dbReference type="PANTHER" id="PTHR19331">
    <property type="entry name" value="SCAVENGER RECEPTOR DOMAIN-CONTAINING"/>
    <property type="match status" value="1"/>
</dbReference>
<comment type="caution">
    <text evidence="5">Lacks conserved residue(s) required for the propagation of feature annotation.</text>
</comment>
<reference evidence="7" key="1">
    <citation type="submission" date="2023-03" db="EMBL/GenBank/DDBJ databases">
        <authorList>
            <person name="Steffen K."/>
            <person name="Cardenas P."/>
        </authorList>
    </citation>
    <scope>NUCLEOTIDE SEQUENCE</scope>
</reference>
<evidence type="ECO:0000256" key="2">
    <source>
        <dbReference type="ARBA" id="ARBA00022737"/>
    </source>
</evidence>
<dbReference type="EMBL" id="CASHTH010000011">
    <property type="protein sequence ID" value="CAI7988839.1"/>
    <property type="molecule type" value="Genomic_DNA"/>
</dbReference>
<keyword evidence="1" id="KW-0732">Signal</keyword>
<comment type="caution">
    <text evidence="7">The sequence shown here is derived from an EMBL/GenBank/DDBJ whole genome shotgun (WGS) entry which is preliminary data.</text>
</comment>
<keyword evidence="4" id="KW-0325">Glycoprotein</keyword>
<dbReference type="PROSITE" id="PS00420">
    <property type="entry name" value="SRCR_1"/>
    <property type="match status" value="1"/>
</dbReference>
<evidence type="ECO:0000313" key="7">
    <source>
        <dbReference type="EMBL" id="CAI7988839.1"/>
    </source>
</evidence>
<evidence type="ECO:0000259" key="6">
    <source>
        <dbReference type="PROSITE" id="PS50287"/>
    </source>
</evidence>
<keyword evidence="8" id="KW-1185">Reference proteome</keyword>
<dbReference type="PANTHER" id="PTHR19331:SF465">
    <property type="entry name" value="EGG PEPTIDE SPERACT RECEPTOR"/>
    <property type="match status" value="1"/>
</dbReference>
<dbReference type="Gene3D" id="3.10.250.10">
    <property type="entry name" value="SRCR-like domain"/>
    <property type="match status" value="2"/>
</dbReference>
<name>A0AA35QRT5_GEOBA</name>
<evidence type="ECO:0000256" key="1">
    <source>
        <dbReference type="ARBA" id="ARBA00022729"/>
    </source>
</evidence>
<proteinExistence type="predicted"/>
<feature type="disulfide bond" evidence="5">
    <location>
        <begin position="30"/>
        <end position="40"/>
    </location>
</feature>
<feature type="disulfide bond" evidence="5">
    <location>
        <begin position="139"/>
        <end position="149"/>
    </location>
</feature>
<dbReference type="PROSITE" id="PS50287">
    <property type="entry name" value="SRCR_2"/>
    <property type="match status" value="2"/>
</dbReference>
<evidence type="ECO:0000256" key="3">
    <source>
        <dbReference type="ARBA" id="ARBA00023157"/>
    </source>
</evidence>
<feature type="disulfide bond" evidence="5">
    <location>
        <begin position="108"/>
        <end position="169"/>
    </location>
</feature>
<dbReference type="Pfam" id="PF00530">
    <property type="entry name" value="SRCR"/>
    <property type="match status" value="2"/>
</dbReference>
<evidence type="ECO:0000256" key="5">
    <source>
        <dbReference type="PROSITE-ProRule" id="PRU00196"/>
    </source>
</evidence>
<dbReference type="Proteomes" id="UP001174909">
    <property type="component" value="Unassembled WGS sequence"/>
</dbReference>